<proteinExistence type="predicted"/>
<organism evidence="1 2">
    <name type="scientific">Arthrobacter terrae</name>
    <dbReference type="NCBI Taxonomy" id="2935737"/>
    <lineage>
        <taxon>Bacteria</taxon>
        <taxon>Bacillati</taxon>
        <taxon>Actinomycetota</taxon>
        <taxon>Actinomycetes</taxon>
        <taxon>Micrococcales</taxon>
        <taxon>Micrococcaceae</taxon>
        <taxon>Arthrobacter</taxon>
    </lineage>
</organism>
<evidence type="ECO:0000313" key="1">
    <source>
        <dbReference type="EMBL" id="MBG0738573.1"/>
    </source>
</evidence>
<accession>A0A931CHR6</accession>
<comment type="caution">
    <text evidence="1">The sequence shown here is derived from an EMBL/GenBank/DDBJ whole genome shotgun (WGS) entry which is preliminary data.</text>
</comment>
<evidence type="ECO:0000313" key="2">
    <source>
        <dbReference type="Proteomes" id="UP000655366"/>
    </source>
</evidence>
<dbReference type="Proteomes" id="UP000655366">
    <property type="component" value="Unassembled WGS sequence"/>
</dbReference>
<protein>
    <submittedName>
        <fullName evidence="1">Uncharacterized protein</fullName>
    </submittedName>
</protein>
<name>A0A931CHR6_9MICC</name>
<gene>
    <name evidence="1" type="ORF">IV500_03940</name>
</gene>
<dbReference type="EMBL" id="JADNYM010000004">
    <property type="protein sequence ID" value="MBG0738573.1"/>
    <property type="molecule type" value="Genomic_DNA"/>
</dbReference>
<keyword evidence="2" id="KW-1185">Reference proteome</keyword>
<reference evidence="1 2" key="1">
    <citation type="submission" date="2020-11" db="EMBL/GenBank/DDBJ databases">
        <title>Arthrobacter antarcticus sp. nov., isolated from Antarctic Soil.</title>
        <authorList>
            <person name="Li J."/>
        </authorList>
    </citation>
    <scope>NUCLEOTIDE SEQUENCE [LARGE SCALE GENOMIC DNA]</scope>
    <source>
        <strain evidence="1 2">Z1-20</strain>
    </source>
</reference>
<sequence>MTLLPEIPEGEAEGETLDCYQALKAALPVRTINLIYRHLATIPDALPWAVSIVKELKAQAFLDPAAQSLAATPVPLLPPLAPQYWDQHGVDDKDRHRALEILHVYNWSNPRNLVVLQVMQHHLENPNAQQWTNDASSPAEHKTSVDLPANAEAELDPPAPPDALAPDILQMVQQTCRQLNVNPELLPTLHRHLGIMPNLYRALSATTENIVADGQVRLHAQRWEATAAELAALNRLTPTVPSAGSQLRIRDAISLFKHGIPVHCVLGKLWEERLGTGISERHPAAPFPAG</sequence>
<dbReference type="RefSeq" id="WP_196395511.1">
    <property type="nucleotide sequence ID" value="NZ_JADNYM010000004.1"/>
</dbReference>
<dbReference type="AlphaFoldDB" id="A0A931CHR6"/>